<sequence>MDIVFLLDSSRNAGEQGYQAQKDFVSLFSSKIDVSSGGSRVGVVSYSLQARLDVRFEDYNSAGPPSVLTDLKFLGGRPRIDAAFHMAFVELFTAQGGARPGVPRVMVLLTAGMGSNITDYETLRFAVEPFKGEGIAVIAVGVGQTADLQRLRVLVDSDEMILAAPSFQGLSDLSVDLTLLACKAAEPKRVIHSMDVAFLIDTSDGVSSANFEREKHFLKTLVRSVAFSPNRSRVSIISYGNESDLTVDFSEQQSTGSLIERVDSIPFLGGDPKMDKALKMAAAQLFSPSGSARTDLPRTVVIVTDCERDNSSSQSNFDASAEMLQKEGVKIFVVAVGCESEDNKKELEVLVDRADDIFTPDSFDKLAVAAAEVRTAAGEYAEFSRCTHPADIAFLVDSSGSLNDEGFKRQKAFIKAIAERLDVSPMDSLIGVVTYSDRASVEIKFSDYEYQEDLMEAIEALRYKGKATRIDKAINMATRELMSPRGGRRKKIPGVMVILTDGRQTMDSDTRPLDQVAANLRKLEIKTLVVGIGELADVRELRKMTAQDEDIFIAPTLTPALCAVPLEVVFLVESSENVSPSAFQRVKGFLKDLVRYLLTTASDRQVGVILYNSEATKEIAFGQYTSEFGFNEAIDKLPHEKGQPRIDAALQLAAEMFASSGGNRGGVQKVCIVLSNARKSSYRESRLLKEAAAPLHNAGIRVIAIGETPLADGNQLRSLTVHPADVIRSSSCDGLEATFSFLFKRICYGAAYEQCDGIADVIFAVHAPATLRPSDYRGEKEFVKMVARGLDIAPGRSRVGLILYSNFATVSAEIGAKTTLDSFQNLVDGLPHEKGKTRIDRALKLATSLFDPSANGAIRPGVPRILILLTNGKQTEAPDAIALDHAARPLFEADVRILVVGVGQNLDEGELQALALKEDDVFLAPYFDDLVMLGEEVSKITCQAAKPPICSEPLDVAFLVDSSGSVGAANFEKQKAFLKAAARTFDLESGVAQVGSVVYSDVAAVHQSFENCNGTNSVIQAIDDLPYYGRSTRIDRALSLANTAMFSNLGGCRPYAAKALVLLTDGTQTPAPDSIPLERAVTPLKSKKVARLALGIGDKISAGELRKVVDEDDDVMTVDSYDDLLSSLHLLSKKICASAALKKCAIPVDITFLLDSSASIGDHGYQKMKDFIKSVANTFDIGPKRACAGVIIYGSNAITAVRFADASNNEIFNLAVDRMPYLRGETRIDKALHRAYSELLSNKGGSRKGVAKVIIVLTDGKQSQVPSRIDIQKAVAPLLSAGIRVFAVGVGKGLARDELELLVEKKEDAILVPSYDLLTQHARQLSIASCESSEIDACDNTIDVAFLLDSSGSLTPTEFQQSKDFVATVADSFLKTNVGSRVGLIQFSIVPTVNAWLSDRLSYVDFRRILSQVRYQGGFTRLDRALSLAAEKFATEDVSESHIPKVLIVLTDGLNTDASDAVAFDTAVAPLHQAGVRVFVVSTGDAKGRENLYLLTQREEDLYDVRNYDDLSLQLRRLSQDSCESGALQRCERVMDVSFIVDASQSVGLHNYHKLLEFVRKLAKALQISQSGSHASLVIFSDTARVQITLDEHDDIREFNNALKEAPYLGKRTRIDKGLRLASEGVFTSRAGMRPGSRRVAVLLTEGRQARTFDSIPLRYAAQPLRLKRVDVFAVGIGNEVRFDELRSATTRDQNVFLVKSFKGLNEIAEDLSEKMCQG</sequence>
<accession>A0AAD9V4S5</accession>
<dbReference type="Proteomes" id="UP001249851">
    <property type="component" value="Unassembled WGS sequence"/>
</dbReference>
<feature type="domain" description="VWFA" evidence="1">
    <location>
        <begin position="195"/>
        <end position="373"/>
    </location>
</feature>
<feature type="domain" description="VWFA" evidence="1">
    <location>
        <begin position="1536"/>
        <end position="1712"/>
    </location>
</feature>
<dbReference type="GO" id="GO:0005581">
    <property type="term" value="C:collagen trimer"/>
    <property type="evidence" value="ECO:0007669"/>
    <property type="project" value="UniProtKB-KW"/>
</dbReference>
<comment type="caution">
    <text evidence="2">The sequence shown here is derived from an EMBL/GenBank/DDBJ whole genome shotgun (WGS) entry which is preliminary data.</text>
</comment>
<feature type="domain" description="VWFA" evidence="1">
    <location>
        <begin position="583"/>
        <end position="746"/>
    </location>
</feature>
<keyword evidence="3" id="KW-1185">Reference proteome</keyword>
<organism evidence="2 3">
    <name type="scientific">Acropora cervicornis</name>
    <name type="common">Staghorn coral</name>
    <dbReference type="NCBI Taxonomy" id="6130"/>
    <lineage>
        <taxon>Eukaryota</taxon>
        <taxon>Metazoa</taxon>
        <taxon>Cnidaria</taxon>
        <taxon>Anthozoa</taxon>
        <taxon>Hexacorallia</taxon>
        <taxon>Scleractinia</taxon>
        <taxon>Astrocoeniina</taxon>
        <taxon>Acroporidae</taxon>
        <taxon>Acropora</taxon>
    </lineage>
</organism>
<evidence type="ECO:0000313" key="3">
    <source>
        <dbReference type="Proteomes" id="UP001249851"/>
    </source>
</evidence>
<dbReference type="EMBL" id="JARQWQ010000033">
    <property type="protein sequence ID" value="KAK2561226.1"/>
    <property type="molecule type" value="Genomic_DNA"/>
</dbReference>
<gene>
    <name evidence="2" type="ORF">P5673_015697</name>
</gene>
<dbReference type="PRINTS" id="PR00453">
    <property type="entry name" value="VWFADOMAIN"/>
</dbReference>
<dbReference type="SMART" id="SM00327">
    <property type="entry name" value="VWA"/>
    <property type="match status" value="9"/>
</dbReference>
<evidence type="ECO:0000313" key="2">
    <source>
        <dbReference type="EMBL" id="KAK2561226.1"/>
    </source>
</evidence>
<dbReference type="Gene3D" id="3.40.50.410">
    <property type="entry name" value="von Willebrand factor, type A domain"/>
    <property type="match status" value="9"/>
</dbReference>
<feature type="domain" description="VWFA" evidence="1">
    <location>
        <begin position="1149"/>
        <end position="1325"/>
    </location>
</feature>
<reference evidence="2" key="1">
    <citation type="journal article" date="2023" name="G3 (Bethesda)">
        <title>Whole genome assembly and annotation of the endangered Caribbean coral Acropora cervicornis.</title>
        <authorList>
            <person name="Selwyn J.D."/>
            <person name="Vollmer S.V."/>
        </authorList>
    </citation>
    <scope>NUCLEOTIDE SEQUENCE</scope>
    <source>
        <strain evidence="2">K2</strain>
    </source>
</reference>
<name>A0AAD9V4S5_ACRCE</name>
<dbReference type="InterPro" id="IPR036465">
    <property type="entry name" value="vWFA_dom_sf"/>
</dbReference>
<evidence type="ECO:0000259" key="1">
    <source>
        <dbReference type="PROSITE" id="PS50234"/>
    </source>
</evidence>
<feature type="domain" description="VWFA" evidence="1">
    <location>
        <begin position="955"/>
        <end position="1135"/>
    </location>
</feature>
<dbReference type="CDD" id="cd01450">
    <property type="entry name" value="vWFA_subfamily_ECM"/>
    <property type="match status" value="8"/>
</dbReference>
<feature type="domain" description="VWFA" evidence="1">
    <location>
        <begin position="2"/>
        <end position="177"/>
    </location>
</feature>
<dbReference type="InterPro" id="IPR002035">
    <property type="entry name" value="VWF_A"/>
</dbReference>
<reference evidence="2" key="2">
    <citation type="journal article" date="2023" name="Science">
        <title>Genomic signatures of disease resistance in endangered staghorn corals.</title>
        <authorList>
            <person name="Vollmer S.V."/>
            <person name="Selwyn J.D."/>
            <person name="Despard B.A."/>
            <person name="Roesel C.L."/>
        </authorList>
    </citation>
    <scope>NUCLEOTIDE SEQUENCE</scope>
    <source>
        <strain evidence="2">K2</strain>
    </source>
</reference>
<feature type="domain" description="VWFA" evidence="1">
    <location>
        <begin position="1343"/>
        <end position="1518"/>
    </location>
</feature>
<dbReference type="SUPFAM" id="SSF53300">
    <property type="entry name" value="vWA-like"/>
    <property type="match status" value="9"/>
</dbReference>
<dbReference type="InterPro" id="IPR050525">
    <property type="entry name" value="ECM_Assembly_Org"/>
</dbReference>
<feature type="domain" description="VWFA" evidence="1">
    <location>
        <begin position="391"/>
        <end position="586"/>
    </location>
</feature>
<proteinExistence type="predicted"/>
<dbReference type="PROSITE" id="PS50234">
    <property type="entry name" value="VWFA"/>
    <property type="match status" value="9"/>
</dbReference>
<dbReference type="Pfam" id="PF00092">
    <property type="entry name" value="VWA"/>
    <property type="match status" value="9"/>
</dbReference>
<dbReference type="PANTHER" id="PTHR24020">
    <property type="entry name" value="COLLAGEN ALPHA"/>
    <property type="match status" value="1"/>
</dbReference>
<protein>
    <submittedName>
        <fullName evidence="2">Collagen alpha-6(VI) chain</fullName>
    </submittedName>
</protein>
<dbReference type="PANTHER" id="PTHR24020:SF20">
    <property type="entry name" value="PH DOMAIN-CONTAINING PROTEIN"/>
    <property type="match status" value="1"/>
</dbReference>
<keyword evidence="2" id="KW-0176">Collagen</keyword>
<feature type="domain" description="VWFA" evidence="1">
    <location>
        <begin position="760"/>
        <end position="940"/>
    </location>
</feature>